<dbReference type="InterPro" id="IPR042099">
    <property type="entry name" value="ANL_N_sf"/>
</dbReference>
<proteinExistence type="predicted"/>
<evidence type="ECO:0000259" key="1">
    <source>
        <dbReference type="Pfam" id="PF00501"/>
    </source>
</evidence>
<protein>
    <submittedName>
        <fullName evidence="3">AMP-dependent synthetase</fullName>
    </submittedName>
</protein>
<feature type="domain" description="AMP-binding enzyme C-terminal" evidence="2">
    <location>
        <begin position="413"/>
        <end position="485"/>
    </location>
</feature>
<dbReference type="PANTHER" id="PTHR43767:SF1">
    <property type="entry name" value="NONRIBOSOMAL PEPTIDE SYNTHASE PES1 (EUROFUNG)-RELATED"/>
    <property type="match status" value="1"/>
</dbReference>
<keyword evidence="4" id="KW-1185">Reference proteome</keyword>
<name>A0ABQ2K2S4_9SPHN</name>
<evidence type="ECO:0000313" key="3">
    <source>
        <dbReference type="EMBL" id="GGN61327.1"/>
    </source>
</evidence>
<dbReference type="Proteomes" id="UP000605099">
    <property type="component" value="Unassembled WGS sequence"/>
</dbReference>
<dbReference type="EMBL" id="BMLK01000036">
    <property type="protein sequence ID" value="GGN61327.1"/>
    <property type="molecule type" value="Genomic_DNA"/>
</dbReference>
<comment type="caution">
    <text evidence="3">The sequence shown here is derived from an EMBL/GenBank/DDBJ whole genome shotgun (WGS) entry which is preliminary data.</text>
</comment>
<dbReference type="Gene3D" id="3.30.300.30">
    <property type="match status" value="1"/>
</dbReference>
<feature type="domain" description="AMP-dependent synthetase/ligase" evidence="1">
    <location>
        <begin position="16"/>
        <end position="271"/>
    </location>
</feature>
<dbReference type="CDD" id="cd04433">
    <property type="entry name" value="AFD_class_I"/>
    <property type="match status" value="1"/>
</dbReference>
<dbReference type="Pfam" id="PF00501">
    <property type="entry name" value="AMP-binding"/>
    <property type="match status" value="1"/>
</dbReference>
<accession>A0ABQ2K2S4</accession>
<evidence type="ECO:0000259" key="2">
    <source>
        <dbReference type="Pfam" id="PF13193"/>
    </source>
</evidence>
<dbReference type="Gene3D" id="3.40.50.12780">
    <property type="entry name" value="N-terminal domain of ligase-like"/>
    <property type="match status" value="2"/>
</dbReference>
<dbReference type="InterPro" id="IPR000873">
    <property type="entry name" value="AMP-dep_synth/lig_dom"/>
</dbReference>
<evidence type="ECO:0000313" key="4">
    <source>
        <dbReference type="Proteomes" id="UP000605099"/>
    </source>
</evidence>
<dbReference type="InterPro" id="IPR050237">
    <property type="entry name" value="ATP-dep_AMP-bd_enzyme"/>
</dbReference>
<dbReference type="SUPFAM" id="SSF56801">
    <property type="entry name" value="Acetyl-CoA synthetase-like"/>
    <property type="match status" value="1"/>
</dbReference>
<dbReference type="InterPro" id="IPR025110">
    <property type="entry name" value="AMP-bd_C"/>
</dbReference>
<dbReference type="PANTHER" id="PTHR43767">
    <property type="entry name" value="LONG-CHAIN-FATTY-ACID--COA LIGASE"/>
    <property type="match status" value="1"/>
</dbReference>
<dbReference type="InterPro" id="IPR045851">
    <property type="entry name" value="AMP-bd_C_sf"/>
</dbReference>
<sequence>MLNPEDAKTFPELIRSTAAAFGDNVAIRLAGDESAGGGVSFREIDARSSQIARGLLAQGIGKGARVGFIFGNAPEFLVIFAAIARIGAVAIPISTMIRANELVRVLRQSDVSGLIVQREYLGHDYVQRLLDALPGLAQSARRHIALPEVPYLRWIVSTGPDLPVPVDGIAGLAEAGASIGEDLLAAVEAEVHPTDQIVEIYTSGSMALPKGVRHNHGPVLFRCHYLRSMLNIELGAQVTAQLPFFWVGGLMMYLLPSWEAGATVVCPQRTLNNSRVAMGSVLTDDDVKALARQPKPWWGLGMSETLGPYSYADDFRAPGYPLCAPMDHFADGYEIRLADAEDRPVADGEVGEMQIRGYPVSPGLHKMERAAYFSADGYYRTGDLCLREGSRVHFVGRSGDMIKAAGSNVSPAEVEMELQALDGVQAAYVVGIPDKERGQLVAAAVIAEDARDLDFQWLEGELRKKLSPYKVPRGWGQITRDEVPLLHSNKVSRRQIEQLLAERLARG</sequence>
<dbReference type="Pfam" id="PF13193">
    <property type="entry name" value="AMP-binding_C"/>
    <property type="match status" value="1"/>
</dbReference>
<gene>
    <name evidence="3" type="ORF">GCM10011349_43810</name>
</gene>
<reference evidence="4" key="1">
    <citation type="journal article" date="2019" name="Int. J. Syst. Evol. Microbiol.">
        <title>The Global Catalogue of Microorganisms (GCM) 10K type strain sequencing project: providing services to taxonomists for standard genome sequencing and annotation.</title>
        <authorList>
            <consortium name="The Broad Institute Genomics Platform"/>
            <consortium name="The Broad Institute Genome Sequencing Center for Infectious Disease"/>
            <person name="Wu L."/>
            <person name="Ma J."/>
        </authorList>
    </citation>
    <scope>NUCLEOTIDE SEQUENCE [LARGE SCALE GENOMIC DNA]</scope>
    <source>
        <strain evidence="4">CGMCC 1.6784</strain>
    </source>
</reference>
<organism evidence="3 4">
    <name type="scientific">Novosphingobium indicum</name>
    <dbReference type="NCBI Taxonomy" id="462949"/>
    <lineage>
        <taxon>Bacteria</taxon>
        <taxon>Pseudomonadati</taxon>
        <taxon>Pseudomonadota</taxon>
        <taxon>Alphaproteobacteria</taxon>
        <taxon>Sphingomonadales</taxon>
        <taxon>Sphingomonadaceae</taxon>
        <taxon>Novosphingobium</taxon>
    </lineage>
</organism>